<evidence type="ECO:0000313" key="2">
    <source>
        <dbReference type="Proteomes" id="UP000305267"/>
    </source>
</evidence>
<proteinExistence type="predicted"/>
<evidence type="ECO:0000313" key="1">
    <source>
        <dbReference type="EMBL" id="TNC11693.1"/>
    </source>
</evidence>
<gene>
    <name evidence="1" type="ORF">FF100_18835</name>
</gene>
<reference evidence="1 2" key="1">
    <citation type="submission" date="2019-06" db="EMBL/GenBank/DDBJ databases">
        <title>Genome of Methylobacterium sp. 17Sr1-39.</title>
        <authorList>
            <person name="Seo T."/>
        </authorList>
    </citation>
    <scope>NUCLEOTIDE SEQUENCE [LARGE SCALE GENOMIC DNA]</scope>
    <source>
        <strain evidence="1 2">17Sr1-39</strain>
    </source>
</reference>
<dbReference type="EMBL" id="VDDA01000008">
    <property type="protein sequence ID" value="TNC11693.1"/>
    <property type="molecule type" value="Genomic_DNA"/>
</dbReference>
<protein>
    <recommendedName>
        <fullName evidence="3">TnsA endonuclease C terminal</fullName>
    </recommendedName>
</protein>
<dbReference type="OrthoDB" id="7991623at2"/>
<sequence>MRYHLDGDPRVHFIDFIVEWADGRREAFAVKHSEAAVAADGVEAVLRAICAEHGAEIADDFRTVTYETLDPVAVLNGRLILRCGRDRDHAALKAVQAALTRLGPGTTFREVALASGLGQRGVRAAVALLQSGILASPPGERLHLDLPLTNRAANANENGNHRP</sequence>
<comment type="caution">
    <text evidence="1">The sequence shown here is derived from an EMBL/GenBank/DDBJ whole genome shotgun (WGS) entry which is preliminary data.</text>
</comment>
<name>A0A5C4LFE1_9HYPH</name>
<keyword evidence="2" id="KW-1185">Reference proteome</keyword>
<dbReference type="RefSeq" id="WP_139037211.1">
    <property type="nucleotide sequence ID" value="NZ_VDDA01000008.1"/>
</dbReference>
<dbReference type="AlphaFoldDB" id="A0A5C4LFE1"/>
<evidence type="ECO:0008006" key="3">
    <source>
        <dbReference type="Google" id="ProtNLM"/>
    </source>
</evidence>
<dbReference type="Proteomes" id="UP000305267">
    <property type="component" value="Unassembled WGS sequence"/>
</dbReference>
<accession>A0A5C4LFE1</accession>
<organism evidence="1 2">
    <name type="scientific">Methylobacterium terricola</name>
    <dbReference type="NCBI Taxonomy" id="2583531"/>
    <lineage>
        <taxon>Bacteria</taxon>
        <taxon>Pseudomonadati</taxon>
        <taxon>Pseudomonadota</taxon>
        <taxon>Alphaproteobacteria</taxon>
        <taxon>Hyphomicrobiales</taxon>
        <taxon>Methylobacteriaceae</taxon>
        <taxon>Methylobacterium</taxon>
    </lineage>
</organism>